<dbReference type="InterPro" id="IPR029061">
    <property type="entry name" value="THDP-binding"/>
</dbReference>
<organism evidence="2 3">
    <name type="scientific">Nyssa sinensis</name>
    <dbReference type="NCBI Taxonomy" id="561372"/>
    <lineage>
        <taxon>Eukaryota</taxon>
        <taxon>Viridiplantae</taxon>
        <taxon>Streptophyta</taxon>
        <taxon>Embryophyta</taxon>
        <taxon>Tracheophyta</taxon>
        <taxon>Spermatophyta</taxon>
        <taxon>Magnoliopsida</taxon>
        <taxon>eudicotyledons</taxon>
        <taxon>Gunneridae</taxon>
        <taxon>Pentapetalae</taxon>
        <taxon>asterids</taxon>
        <taxon>Cornales</taxon>
        <taxon>Nyssaceae</taxon>
        <taxon>Nyssa</taxon>
    </lineage>
</organism>
<dbReference type="InterPro" id="IPR011766">
    <property type="entry name" value="TPP_enzyme_TPP-bd"/>
</dbReference>
<evidence type="ECO:0000313" key="2">
    <source>
        <dbReference type="EMBL" id="KAA8541190.1"/>
    </source>
</evidence>
<dbReference type="Pfam" id="PF02775">
    <property type="entry name" value="TPP_enzyme_C"/>
    <property type="match status" value="1"/>
</dbReference>
<dbReference type="AlphaFoldDB" id="A0A5J5BFY3"/>
<evidence type="ECO:0000313" key="3">
    <source>
        <dbReference type="Proteomes" id="UP000325577"/>
    </source>
</evidence>
<keyword evidence="3" id="KW-1185">Reference proteome</keyword>
<proteinExistence type="predicted"/>
<feature type="domain" description="Thiamine pyrophosphate enzyme TPP-binding" evidence="1">
    <location>
        <begin position="13"/>
        <end position="41"/>
    </location>
</feature>
<accession>A0A5J5BFY3</accession>
<sequence>MQSRYNIDDFVQEAQTQWLTSGGLGAMGSKLPAAIGAAIARLDELIKKFPLVLWKEKVQSLIGYRERKKKIETCDDLLDMEDEDLFGSVSDDNNVHVEPEQEENISNLEDDSITGNSEMERFVVHTRILKHHEDMQGGGPACDKFVEQLLKTHEIGGCALYFLEVHMKHNAPKLTDAVECLAKLSCENLDFLYKAFSRGKSL</sequence>
<dbReference type="Gene3D" id="3.40.50.970">
    <property type="match status" value="1"/>
</dbReference>
<dbReference type="EMBL" id="CM018036">
    <property type="protein sequence ID" value="KAA8541190.1"/>
    <property type="molecule type" value="Genomic_DNA"/>
</dbReference>
<name>A0A5J5BFY3_9ASTE</name>
<evidence type="ECO:0000259" key="1">
    <source>
        <dbReference type="Pfam" id="PF02775"/>
    </source>
</evidence>
<dbReference type="GO" id="GO:0030976">
    <property type="term" value="F:thiamine pyrophosphate binding"/>
    <property type="evidence" value="ECO:0007669"/>
    <property type="project" value="InterPro"/>
</dbReference>
<dbReference type="Proteomes" id="UP000325577">
    <property type="component" value="Linkage Group LG13"/>
</dbReference>
<dbReference type="OrthoDB" id="428159at2759"/>
<gene>
    <name evidence="2" type="ORF">F0562_025203</name>
</gene>
<dbReference type="SUPFAM" id="SSF52518">
    <property type="entry name" value="Thiamin diphosphate-binding fold (THDP-binding)"/>
    <property type="match status" value="1"/>
</dbReference>
<dbReference type="GO" id="GO:0003824">
    <property type="term" value="F:catalytic activity"/>
    <property type="evidence" value="ECO:0007669"/>
    <property type="project" value="InterPro"/>
</dbReference>
<reference evidence="2 3" key="1">
    <citation type="submission" date="2019-09" db="EMBL/GenBank/DDBJ databases">
        <title>A chromosome-level genome assembly of the Chinese tupelo Nyssa sinensis.</title>
        <authorList>
            <person name="Yang X."/>
            <person name="Kang M."/>
            <person name="Yang Y."/>
            <person name="Xiong H."/>
            <person name="Wang M."/>
            <person name="Zhang Z."/>
            <person name="Wang Z."/>
            <person name="Wu H."/>
            <person name="Ma T."/>
            <person name="Liu J."/>
            <person name="Xi Z."/>
        </authorList>
    </citation>
    <scope>NUCLEOTIDE SEQUENCE [LARGE SCALE GENOMIC DNA]</scope>
    <source>
        <strain evidence="2">J267</strain>
        <tissue evidence="2">Leaf</tissue>
    </source>
</reference>
<protein>
    <recommendedName>
        <fullName evidence="1">Thiamine pyrophosphate enzyme TPP-binding domain-containing protein</fullName>
    </recommendedName>
</protein>